<keyword evidence="1" id="KW-1133">Transmembrane helix</keyword>
<evidence type="ECO:0000313" key="2">
    <source>
        <dbReference type="EMBL" id="GGE95745.1"/>
    </source>
</evidence>
<dbReference type="EMBL" id="BMHT01000001">
    <property type="protein sequence ID" value="GGE95745.1"/>
    <property type="molecule type" value="Genomic_DNA"/>
</dbReference>
<comment type="caution">
    <text evidence="2">The sequence shown here is derived from an EMBL/GenBank/DDBJ whole genome shotgun (WGS) entry which is preliminary data.</text>
</comment>
<evidence type="ECO:0000256" key="1">
    <source>
        <dbReference type="SAM" id="Phobius"/>
    </source>
</evidence>
<dbReference type="RefSeq" id="WP_188810258.1">
    <property type="nucleotide sequence ID" value="NZ_BMHT01000001.1"/>
</dbReference>
<protein>
    <recommendedName>
        <fullName evidence="4">DUF4184 family protein</fullName>
    </recommendedName>
</protein>
<keyword evidence="3" id="KW-1185">Reference proteome</keyword>
<name>A0ABQ1TLA1_9BACT</name>
<accession>A0ABQ1TLA1</accession>
<dbReference type="Pfam" id="PF13803">
    <property type="entry name" value="DUF4184"/>
    <property type="match status" value="1"/>
</dbReference>
<keyword evidence="1" id="KW-0472">Membrane</keyword>
<reference evidence="3" key="1">
    <citation type="journal article" date="2019" name="Int. J. Syst. Evol. Microbiol.">
        <title>The Global Catalogue of Microorganisms (GCM) 10K type strain sequencing project: providing services to taxonomists for standard genome sequencing and annotation.</title>
        <authorList>
            <consortium name="The Broad Institute Genomics Platform"/>
            <consortium name="The Broad Institute Genome Sequencing Center for Infectious Disease"/>
            <person name="Wu L."/>
            <person name="Ma J."/>
        </authorList>
    </citation>
    <scope>NUCLEOTIDE SEQUENCE [LARGE SCALE GENOMIC DNA]</scope>
    <source>
        <strain evidence="3">CGMCC 1.15197</strain>
    </source>
</reference>
<gene>
    <name evidence="2" type="ORF">GCM10011383_03150</name>
</gene>
<evidence type="ECO:0000313" key="3">
    <source>
        <dbReference type="Proteomes" id="UP000632273"/>
    </source>
</evidence>
<feature type="transmembrane region" description="Helical" evidence="1">
    <location>
        <begin position="108"/>
        <end position="125"/>
    </location>
</feature>
<sequence length="257" mass="28869">MPFTPAHPAIILPLLRRTRRWLSASGLIVGSMAPDLEYFFRLRPGGGAGHTLVGALWLDLPLSLLIIGLFHGIVKKPLILSLPAFIRLRLEWLANQSWPLRNLWSPRLLLGILVGCASHLVWDTFTHQRGRFEPELQILSYQVAHITLRAWFQNGSSIIGLAAIAWYVWNLPTTRSLPEVPVSAQRKFWIMWSVLTAVFWLAFLYAAHEAYPQLIKSAFLGICVVAGLSAMMAALLITCPLWPYIRTTRSAGEPART</sequence>
<feature type="transmembrane region" description="Helical" evidence="1">
    <location>
        <begin position="52"/>
        <end position="74"/>
    </location>
</feature>
<dbReference type="Proteomes" id="UP000632273">
    <property type="component" value="Unassembled WGS sequence"/>
</dbReference>
<dbReference type="InterPro" id="IPR025238">
    <property type="entry name" value="DUF4184"/>
</dbReference>
<keyword evidence="1" id="KW-0812">Transmembrane</keyword>
<organism evidence="2 3">
    <name type="scientific">Hymenobacter cavernae</name>
    <dbReference type="NCBI Taxonomy" id="2044852"/>
    <lineage>
        <taxon>Bacteria</taxon>
        <taxon>Pseudomonadati</taxon>
        <taxon>Bacteroidota</taxon>
        <taxon>Cytophagia</taxon>
        <taxon>Cytophagales</taxon>
        <taxon>Hymenobacteraceae</taxon>
        <taxon>Hymenobacter</taxon>
    </lineage>
</organism>
<proteinExistence type="predicted"/>
<feature type="transmembrane region" description="Helical" evidence="1">
    <location>
        <begin position="189"/>
        <end position="207"/>
    </location>
</feature>
<evidence type="ECO:0008006" key="4">
    <source>
        <dbReference type="Google" id="ProtNLM"/>
    </source>
</evidence>
<feature type="transmembrane region" description="Helical" evidence="1">
    <location>
        <begin position="219"/>
        <end position="245"/>
    </location>
</feature>
<feature type="transmembrane region" description="Helical" evidence="1">
    <location>
        <begin position="146"/>
        <end position="169"/>
    </location>
</feature>